<sequence length="105" mass="11521">MGYRLELCDISGEHRPIAILSAATPFPAVAVGERFDDEGWPRLDPNDPPGSATTSRRYTIRSVKHVVTRGDGVIIARYCLSLAPFDGDRSPVWGANNPIRSQADR</sequence>
<dbReference type="Proteomes" id="UP000245137">
    <property type="component" value="Unassembled WGS sequence"/>
</dbReference>
<organism evidence="1 2">
    <name type="scientific">Methylosinus sporium</name>
    <dbReference type="NCBI Taxonomy" id="428"/>
    <lineage>
        <taxon>Bacteria</taxon>
        <taxon>Pseudomonadati</taxon>
        <taxon>Pseudomonadota</taxon>
        <taxon>Alphaproteobacteria</taxon>
        <taxon>Hyphomicrobiales</taxon>
        <taxon>Methylocystaceae</taxon>
        <taxon>Methylosinus</taxon>
    </lineage>
</organism>
<evidence type="ECO:0000313" key="2">
    <source>
        <dbReference type="Proteomes" id="UP000245137"/>
    </source>
</evidence>
<proteinExistence type="predicted"/>
<comment type="caution">
    <text evidence="1">The sequence shown here is derived from an EMBL/GenBank/DDBJ whole genome shotgun (WGS) entry which is preliminary data.</text>
</comment>
<dbReference type="AlphaFoldDB" id="A0A2U1SWA8"/>
<gene>
    <name evidence="1" type="ORF">C5689_02075</name>
</gene>
<accession>A0A2U1SWA8</accession>
<protein>
    <submittedName>
        <fullName evidence="1">Uncharacterized protein</fullName>
    </submittedName>
</protein>
<name>A0A2U1SWA8_METSR</name>
<evidence type="ECO:0000313" key="1">
    <source>
        <dbReference type="EMBL" id="PWB95900.1"/>
    </source>
</evidence>
<keyword evidence="2" id="KW-1185">Reference proteome</keyword>
<reference evidence="1 2" key="1">
    <citation type="journal article" date="2018" name="Appl. Microbiol. Biotechnol.">
        <title>Co-cultivation of the strictly anaerobic methanogen Methanosarcina barkeri with aerobic methanotrophs in an oxygen-limited membrane bioreactor.</title>
        <authorList>
            <person name="In 't Zandt M.H."/>
            <person name="van den Bosch T.J.M."/>
            <person name="Rijkers R."/>
            <person name="van Kessel M.A.H.J."/>
            <person name="Jetten M.S.M."/>
            <person name="Welte C.U."/>
        </authorList>
    </citation>
    <scope>NUCLEOTIDE SEQUENCE [LARGE SCALE GENOMIC DNA]</scope>
    <source>
        <strain evidence="1 2">DSM 17706</strain>
    </source>
</reference>
<dbReference type="EMBL" id="PUIV01000001">
    <property type="protein sequence ID" value="PWB95900.1"/>
    <property type="molecule type" value="Genomic_DNA"/>
</dbReference>